<proteinExistence type="inferred from homology"/>
<dbReference type="PANTHER" id="PTHR42760">
    <property type="entry name" value="SHORT-CHAIN DEHYDROGENASES/REDUCTASES FAMILY MEMBER"/>
    <property type="match status" value="1"/>
</dbReference>
<evidence type="ECO:0000313" key="2">
    <source>
        <dbReference type="EMBL" id="MDJ1156787.1"/>
    </source>
</evidence>
<name>A0ABT7ACQ9_9HYPH</name>
<dbReference type="EC" id="1.1.1.47" evidence="2"/>
<sequence length="271" mass="28196">MMDPHRLSGRFALVTGASRGIGRAVAERFAFEGATVAVNHIGDDSAAEEALAAVAAASQEGGHPPRSHRIAPADVSSAAEVERMIAELVAAWGRLDILVNNAGVQAPTPGDTFDEATFARILAVNLNGAAFCARAAIRHFLSRPGGGAVVNTSSVHEVVPKPSFLAYSLSKGALGNLTRTLALEYADRGIRVNAVGPGAVVTDINRAWAGDAQARAAVESHIPMGFAAEPEDIAPVFAFLASDEARYVTGQTLFACGGLTLYGDFKENWAS</sequence>
<dbReference type="PRINTS" id="PR00081">
    <property type="entry name" value="GDHRDH"/>
</dbReference>
<dbReference type="PRINTS" id="PR00080">
    <property type="entry name" value="SDRFAMILY"/>
</dbReference>
<reference evidence="2 3" key="1">
    <citation type="submission" date="2023-05" db="EMBL/GenBank/DDBJ databases">
        <title>Chelatococcus sp. nov., a moderately thermophilic bacterium isolated from hot spring microbial mat.</title>
        <authorList>
            <person name="Hu C.-J."/>
            <person name="Li W.-J."/>
        </authorList>
    </citation>
    <scope>NUCLEOTIDE SEQUENCE [LARGE SCALE GENOMIC DNA]</scope>
    <source>
        <strain evidence="2 3">SYSU G07232</strain>
    </source>
</reference>
<dbReference type="Pfam" id="PF13561">
    <property type="entry name" value="adh_short_C2"/>
    <property type="match status" value="1"/>
</dbReference>
<dbReference type="InterPro" id="IPR002347">
    <property type="entry name" value="SDR_fam"/>
</dbReference>
<comment type="similarity">
    <text evidence="1">Belongs to the short-chain dehydrogenases/reductases (SDR) family.</text>
</comment>
<evidence type="ECO:0000256" key="1">
    <source>
        <dbReference type="ARBA" id="ARBA00006484"/>
    </source>
</evidence>
<dbReference type="RefSeq" id="WP_283738785.1">
    <property type="nucleotide sequence ID" value="NZ_JASJEV010000001.1"/>
</dbReference>
<dbReference type="Gene3D" id="3.40.50.720">
    <property type="entry name" value="NAD(P)-binding Rossmann-like Domain"/>
    <property type="match status" value="1"/>
</dbReference>
<comment type="caution">
    <text evidence="2">The sequence shown here is derived from an EMBL/GenBank/DDBJ whole genome shotgun (WGS) entry which is preliminary data.</text>
</comment>
<protein>
    <submittedName>
        <fullName evidence="2">Glucose 1-dehydrogenase</fullName>
        <ecNumber evidence="2">1.1.1.47</ecNumber>
    </submittedName>
</protein>
<dbReference type="PANTHER" id="PTHR42760:SF132">
    <property type="entry name" value="SHORT-CHAIN DEHYDROGENASE_REDUCTASE FAMILY PROTEIN"/>
    <property type="match status" value="1"/>
</dbReference>
<dbReference type="InterPro" id="IPR036291">
    <property type="entry name" value="NAD(P)-bd_dom_sf"/>
</dbReference>
<organism evidence="2 3">
    <name type="scientific">Chelatococcus albus</name>
    <dbReference type="NCBI Taxonomy" id="3047466"/>
    <lineage>
        <taxon>Bacteria</taxon>
        <taxon>Pseudomonadati</taxon>
        <taxon>Pseudomonadota</taxon>
        <taxon>Alphaproteobacteria</taxon>
        <taxon>Hyphomicrobiales</taxon>
        <taxon>Chelatococcaceae</taxon>
        <taxon>Chelatococcus</taxon>
    </lineage>
</organism>
<dbReference type="SUPFAM" id="SSF51735">
    <property type="entry name" value="NAD(P)-binding Rossmann-fold domains"/>
    <property type="match status" value="1"/>
</dbReference>
<dbReference type="EMBL" id="JASJEV010000001">
    <property type="protein sequence ID" value="MDJ1156787.1"/>
    <property type="molecule type" value="Genomic_DNA"/>
</dbReference>
<dbReference type="NCBIfam" id="NF005559">
    <property type="entry name" value="PRK07231.1"/>
    <property type="match status" value="1"/>
</dbReference>
<gene>
    <name evidence="2" type="ORF">QNA08_00810</name>
</gene>
<keyword evidence="2" id="KW-0560">Oxidoreductase</keyword>
<accession>A0ABT7ACQ9</accession>
<evidence type="ECO:0000313" key="3">
    <source>
        <dbReference type="Proteomes" id="UP001321492"/>
    </source>
</evidence>
<keyword evidence="3" id="KW-1185">Reference proteome</keyword>
<dbReference type="Proteomes" id="UP001321492">
    <property type="component" value="Unassembled WGS sequence"/>
</dbReference>
<dbReference type="GO" id="GO:0047936">
    <property type="term" value="F:glucose 1-dehydrogenase [NAD(P)+] activity"/>
    <property type="evidence" value="ECO:0007669"/>
    <property type="project" value="UniProtKB-EC"/>
</dbReference>